<dbReference type="PANTHER" id="PTHR30093">
    <property type="entry name" value="GENERAL SECRETION PATHWAY PROTEIN G"/>
    <property type="match status" value="1"/>
</dbReference>
<reference evidence="2 3" key="1">
    <citation type="submission" date="2019-04" db="EMBL/GenBank/DDBJ databases">
        <title>Microbes associate with the intestines of laboratory mice.</title>
        <authorList>
            <person name="Navarre W."/>
            <person name="Wong E."/>
            <person name="Huang K."/>
            <person name="Tropini C."/>
            <person name="Ng K."/>
            <person name="Yu B."/>
        </authorList>
    </citation>
    <scope>NUCLEOTIDE SEQUENCE [LARGE SCALE GENOMIC DNA]</scope>
    <source>
        <strain evidence="2 3">NM50_B9-20</strain>
    </source>
</reference>
<protein>
    <submittedName>
        <fullName evidence="2">Prepilin-type N-terminal cleavage/methylation domain-containing protein</fullName>
    </submittedName>
</protein>
<proteinExistence type="predicted"/>
<evidence type="ECO:0000313" key="3">
    <source>
        <dbReference type="Proteomes" id="UP000306888"/>
    </source>
</evidence>
<dbReference type="RefSeq" id="WP_136007155.1">
    <property type="nucleotide sequence ID" value="NZ_SRYR01000004.1"/>
</dbReference>
<gene>
    <name evidence="2" type="ORF">E5347_10535</name>
</gene>
<dbReference type="Proteomes" id="UP000306888">
    <property type="component" value="Unassembled WGS sequence"/>
</dbReference>
<dbReference type="PROSITE" id="PS00409">
    <property type="entry name" value="PROKAR_NTER_METHYL"/>
    <property type="match status" value="1"/>
</dbReference>
<dbReference type="AlphaFoldDB" id="A0A4S2DM82"/>
<dbReference type="EMBL" id="SRYR01000004">
    <property type="protein sequence ID" value="TGY42163.1"/>
    <property type="molecule type" value="Genomic_DNA"/>
</dbReference>
<keyword evidence="3" id="KW-1185">Reference proteome</keyword>
<keyword evidence="1" id="KW-0472">Membrane</keyword>
<feature type="transmembrane region" description="Helical" evidence="1">
    <location>
        <begin position="12"/>
        <end position="34"/>
    </location>
</feature>
<comment type="caution">
    <text evidence="2">The sequence shown here is derived from an EMBL/GenBank/DDBJ whole genome shotgun (WGS) entry which is preliminary data.</text>
</comment>
<keyword evidence="1" id="KW-1133">Transmembrane helix</keyword>
<dbReference type="InterPro" id="IPR012902">
    <property type="entry name" value="N_methyl_site"/>
</dbReference>
<dbReference type="Pfam" id="PF07963">
    <property type="entry name" value="N_methyl"/>
    <property type="match status" value="1"/>
</dbReference>
<evidence type="ECO:0000256" key="1">
    <source>
        <dbReference type="SAM" id="Phobius"/>
    </source>
</evidence>
<dbReference type="SUPFAM" id="SSF54523">
    <property type="entry name" value="Pili subunits"/>
    <property type="match status" value="1"/>
</dbReference>
<accession>A0A4S2DM82</accession>
<dbReference type="InterPro" id="IPR045584">
    <property type="entry name" value="Pilin-like"/>
</dbReference>
<organism evidence="2 3">
    <name type="scientific">Clostridium sartagoforme</name>
    <dbReference type="NCBI Taxonomy" id="84031"/>
    <lineage>
        <taxon>Bacteria</taxon>
        <taxon>Bacillati</taxon>
        <taxon>Bacillota</taxon>
        <taxon>Clostridia</taxon>
        <taxon>Eubacteriales</taxon>
        <taxon>Clostridiaceae</taxon>
        <taxon>Clostridium</taxon>
    </lineage>
</organism>
<name>A0A4S2DM82_9CLOT</name>
<keyword evidence="1" id="KW-0812">Transmembrane</keyword>
<sequence length="135" mass="14182">MLKNLKNKKKKRGFTLIELIIVIAIIAILALLAIPKFSEIRQSANEKSDIANAKTIANAVTALVAEGKVDVGTDAATPNSFELAKTGNTGDAADVAGYLQNVPTPKSKSGNFSVTISNKGDVIVSAESTPLFPEQ</sequence>
<dbReference type="OrthoDB" id="1937707at2"/>
<dbReference type="Gene3D" id="3.30.700.10">
    <property type="entry name" value="Glycoprotein, Type 4 Pilin"/>
    <property type="match status" value="1"/>
</dbReference>
<dbReference type="NCBIfam" id="TIGR02532">
    <property type="entry name" value="IV_pilin_GFxxxE"/>
    <property type="match status" value="1"/>
</dbReference>
<evidence type="ECO:0000313" key="2">
    <source>
        <dbReference type="EMBL" id="TGY42163.1"/>
    </source>
</evidence>